<proteinExistence type="inferred from homology"/>
<organism evidence="7 8">
    <name type="scientific">Proteiniphilum saccharofermentans</name>
    <dbReference type="NCBI Taxonomy" id="1642647"/>
    <lineage>
        <taxon>Bacteria</taxon>
        <taxon>Pseudomonadati</taxon>
        <taxon>Bacteroidota</taxon>
        <taxon>Bacteroidia</taxon>
        <taxon>Bacteroidales</taxon>
        <taxon>Dysgonomonadaceae</taxon>
        <taxon>Proteiniphilum</taxon>
    </lineage>
</organism>
<evidence type="ECO:0000256" key="3">
    <source>
        <dbReference type="ARBA" id="ARBA00022801"/>
    </source>
</evidence>
<dbReference type="KEGG" id="psac:PSM36_2712"/>
<evidence type="ECO:0000313" key="8">
    <source>
        <dbReference type="Proteomes" id="UP000187464"/>
    </source>
</evidence>
<evidence type="ECO:0000256" key="4">
    <source>
        <dbReference type="ARBA" id="ARBA00023295"/>
    </source>
</evidence>
<name>A0A1R3T888_9BACT</name>
<reference evidence="8" key="1">
    <citation type="submission" date="2016-08" db="EMBL/GenBank/DDBJ databases">
        <authorList>
            <person name="Wibberg D."/>
        </authorList>
    </citation>
    <scope>NUCLEOTIDE SEQUENCE [LARGE SCALE GENOMIC DNA]</scope>
</reference>
<keyword evidence="4 5" id="KW-0326">Glycosidase</keyword>
<dbReference type="InterPro" id="IPR006710">
    <property type="entry name" value="Glyco_hydro_43"/>
</dbReference>
<dbReference type="GO" id="GO:0005975">
    <property type="term" value="P:carbohydrate metabolic process"/>
    <property type="evidence" value="ECO:0007669"/>
    <property type="project" value="InterPro"/>
</dbReference>
<dbReference type="GO" id="GO:0004553">
    <property type="term" value="F:hydrolase activity, hydrolyzing O-glycosyl compounds"/>
    <property type="evidence" value="ECO:0007669"/>
    <property type="project" value="InterPro"/>
</dbReference>
<feature type="chain" id="PRO_5010199883" evidence="6">
    <location>
        <begin position="21"/>
        <end position="310"/>
    </location>
</feature>
<dbReference type="PANTHER" id="PTHR43301:SF3">
    <property type="entry name" value="ARABINAN ENDO-1,5-ALPHA-L-ARABINOSIDASE A-RELATED"/>
    <property type="match status" value="1"/>
</dbReference>
<dbReference type="Proteomes" id="UP000187464">
    <property type="component" value="Chromosome I"/>
</dbReference>
<dbReference type="AlphaFoldDB" id="A0A1R3T888"/>
<dbReference type="InterPro" id="IPR050727">
    <property type="entry name" value="GH43_arabinanases"/>
</dbReference>
<dbReference type="PROSITE" id="PS51257">
    <property type="entry name" value="PROKAR_LIPOPROTEIN"/>
    <property type="match status" value="1"/>
</dbReference>
<dbReference type="PANTHER" id="PTHR43301">
    <property type="entry name" value="ARABINAN ENDO-1,5-ALPHA-L-ARABINOSIDASE"/>
    <property type="match status" value="1"/>
</dbReference>
<sequence length="310" mass="35808">MKHKLLLYFVVVIFSACAAAQDEKEVFLFTSFHEPADEGLRFLYSEDGYNWESIDGVWLKPSLGKHQLMRDPSIVKGPDNLYHLVWTTSWKGDLGFGYAQSEDLIHWSEPKMIPAMQDTTTVNVWAPEIFYDDVDDQYIIVWASCVPGKFERGVEDEDNNHRLYYLTTKDFETFSETRLFLDPGFSVIDAVVVKRAEKDYVLVLKDNTRLDRNLKVSFAESPVGPYSEPSDPFTEKFVEGPSVTKIGEEYLIYFDMYRKKKYGAKKTTDFIYFEDITDELHIPNGHKHGTVIKVPASVVDEMKNVSKKRD</sequence>
<evidence type="ECO:0000256" key="1">
    <source>
        <dbReference type="ARBA" id="ARBA00004834"/>
    </source>
</evidence>
<evidence type="ECO:0000256" key="5">
    <source>
        <dbReference type="RuleBase" id="RU361187"/>
    </source>
</evidence>
<keyword evidence="8" id="KW-1185">Reference proteome</keyword>
<protein>
    <submittedName>
        <fullName evidence="7">Glycosyl hydrolase family 43</fullName>
    </submittedName>
</protein>
<evidence type="ECO:0000256" key="2">
    <source>
        <dbReference type="ARBA" id="ARBA00009865"/>
    </source>
</evidence>
<dbReference type="CDD" id="cd08983">
    <property type="entry name" value="GH43_Bt3655-like"/>
    <property type="match status" value="1"/>
</dbReference>
<accession>A0A1R3T888</accession>
<comment type="pathway">
    <text evidence="1">Glycan metabolism; L-arabinan degradation.</text>
</comment>
<keyword evidence="3 5" id="KW-0378">Hydrolase</keyword>
<dbReference type="SUPFAM" id="SSF75005">
    <property type="entry name" value="Arabinanase/levansucrase/invertase"/>
    <property type="match status" value="1"/>
</dbReference>
<comment type="similarity">
    <text evidence="2 5">Belongs to the glycosyl hydrolase 43 family.</text>
</comment>
<dbReference type="Gene3D" id="2.115.10.20">
    <property type="entry name" value="Glycosyl hydrolase domain, family 43"/>
    <property type="match status" value="1"/>
</dbReference>
<evidence type="ECO:0000256" key="6">
    <source>
        <dbReference type="SAM" id="SignalP"/>
    </source>
</evidence>
<dbReference type="InterPro" id="IPR023296">
    <property type="entry name" value="Glyco_hydro_beta-prop_sf"/>
</dbReference>
<evidence type="ECO:0000313" key="7">
    <source>
        <dbReference type="EMBL" id="SCD21508.1"/>
    </source>
</evidence>
<gene>
    <name evidence="7" type="ORF">PSM36_2712</name>
</gene>
<keyword evidence="6" id="KW-0732">Signal</keyword>
<dbReference type="RefSeq" id="WP_076931337.1">
    <property type="nucleotide sequence ID" value="NZ_LT605205.1"/>
</dbReference>
<feature type="signal peptide" evidence="6">
    <location>
        <begin position="1"/>
        <end position="20"/>
    </location>
</feature>
<dbReference type="Pfam" id="PF04616">
    <property type="entry name" value="Glyco_hydro_43"/>
    <property type="match status" value="1"/>
</dbReference>
<dbReference type="EMBL" id="LT605205">
    <property type="protein sequence ID" value="SCD21508.1"/>
    <property type="molecule type" value="Genomic_DNA"/>
</dbReference>
<dbReference type="STRING" id="1642647.PSM36_2712"/>